<evidence type="ECO:0000313" key="3">
    <source>
        <dbReference type="Proteomes" id="UP000250235"/>
    </source>
</evidence>
<name>A0A2Z7CBI2_9LAMI</name>
<organism evidence="2 3">
    <name type="scientific">Dorcoceras hygrometricum</name>
    <dbReference type="NCBI Taxonomy" id="472368"/>
    <lineage>
        <taxon>Eukaryota</taxon>
        <taxon>Viridiplantae</taxon>
        <taxon>Streptophyta</taxon>
        <taxon>Embryophyta</taxon>
        <taxon>Tracheophyta</taxon>
        <taxon>Spermatophyta</taxon>
        <taxon>Magnoliopsida</taxon>
        <taxon>eudicotyledons</taxon>
        <taxon>Gunneridae</taxon>
        <taxon>Pentapetalae</taxon>
        <taxon>asterids</taxon>
        <taxon>lamiids</taxon>
        <taxon>Lamiales</taxon>
        <taxon>Gesneriaceae</taxon>
        <taxon>Didymocarpoideae</taxon>
        <taxon>Trichosporeae</taxon>
        <taxon>Loxocarpinae</taxon>
        <taxon>Dorcoceras</taxon>
    </lineage>
</organism>
<feature type="region of interest" description="Disordered" evidence="1">
    <location>
        <begin position="1"/>
        <end position="59"/>
    </location>
</feature>
<dbReference type="EMBL" id="KQ999308">
    <property type="protein sequence ID" value="KZV42020.1"/>
    <property type="molecule type" value="Genomic_DNA"/>
</dbReference>
<gene>
    <name evidence="2" type="ORF">F511_14334</name>
</gene>
<accession>A0A2Z7CBI2</accession>
<feature type="compositionally biased region" description="Polar residues" evidence="1">
    <location>
        <begin position="7"/>
        <end position="16"/>
    </location>
</feature>
<evidence type="ECO:0000313" key="2">
    <source>
        <dbReference type="EMBL" id="KZV42020.1"/>
    </source>
</evidence>
<sequence length="90" mass="9500">MRRTTTSRDLTPSHNLLRTPLARAALEGPPQGPAGPLGPDHGSRHEPQSLAETTQEGSSRCTTLAACVLYGSTIASSHHLLPPRATSRPP</sequence>
<reference evidence="2 3" key="1">
    <citation type="journal article" date="2015" name="Proc. Natl. Acad. Sci. U.S.A.">
        <title>The resurrection genome of Boea hygrometrica: A blueprint for survival of dehydration.</title>
        <authorList>
            <person name="Xiao L."/>
            <person name="Yang G."/>
            <person name="Zhang L."/>
            <person name="Yang X."/>
            <person name="Zhao S."/>
            <person name="Ji Z."/>
            <person name="Zhou Q."/>
            <person name="Hu M."/>
            <person name="Wang Y."/>
            <person name="Chen M."/>
            <person name="Xu Y."/>
            <person name="Jin H."/>
            <person name="Xiao X."/>
            <person name="Hu G."/>
            <person name="Bao F."/>
            <person name="Hu Y."/>
            <person name="Wan P."/>
            <person name="Li L."/>
            <person name="Deng X."/>
            <person name="Kuang T."/>
            <person name="Xiang C."/>
            <person name="Zhu J.K."/>
            <person name="Oliver M.J."/>
            <person name="He Y."/>
        </authorList>
    </citation>
    <scope>NUCLEOTIDE SEQUENCE [LARGE SCALE GENOMIC DNA]</scope>
    <source>
        <strain evidence="3">cv. XS01</strain>
    </source>
</reference>
<evidence type="ECO:0000256" key="1">
    <source>
        <dbReference type="SAM" id="MobiDB-lite"/>
    </source>
</evidence>
<dbReference type="AlphaFoldDB" id="A0A2Z7CBI2"/>
<keyword evidence="3" id="KW-1185">Reference proteome</keyword>
<proteinExistence type="predicted"/>
<dbReference type="Proteomes" id="UP000250235">
    <property type="component" value="Unassembled WGS sequence"/>
</dbReference>
<protein>
    <submittedName>
        <fullName evidence="2">Uncharacterized protein</fullName>
    </submittedName>
</protein>
<feature type="compositionally biased region" description="Polar residues" evidence="1">
    <location>
        <begin position="50"/>
        <end position="59"/>
    </location>
</feature>